<feature type="transmembrane region" description="Helical" evidence="4">
    <location>
        <begin position="286"/>
        <end position="314"/>
    </location>
</feature>
<dbReference type="EMBL" id="CP007035">
    <property type="protein sequence ID" value="AHF14156.1"/>
    <property type="molecule type" value="Genomic_DNA"/>
</dbReference>
<evidence type="ECO:0008006" key="7">
    <source>
        <dbReference type="Google" id="ProtNLM"/>
    </source>
</evidence>
<name>W0EYL2_9BACT</name>
<sequence>MWTTIQVIIGMYLVLPVLFYLLFIVLKKKGPEPLPSDSFNENIAIIVTAYHEIAHIPDTVESILNSDYSNFICYVVLDNCDDISSLHFEDGRVVLLKPPTVLGGNVYSHFYAIEHFVRPHRYFTIIDSDNLVAKNYLTEIAASLQKGYTAVQGIREAKNLDTQYACLDAARDLYYHFYDGLVLYRIGSSATLAGSGMAFETALYKECLGHKDVSGAGFDKVLQYEIVKRKVRIAYNDRAVVYDHKTAHPAQLVNQRARWINTWFKYFSYGFDLLFRSAKSRSWNQFLFGTVLLRPPLFILLAIAFLFAAINLIFDPYAALLWAGGFLLFVVGFALALVYYKADKRIIRALKRIPFFIYYQFVSLFYSRNANRRSVATRHFTNHE</sequence>
<evidence type="ECO:0000313" key="5">
    <source>
        <dbReference type="EMBL" id="AHF14156.1"/>
    </source>
</evidence>
<keyword evidence="3" id="KW-0808">Transferase</keyword>
<reference evidence="5 6" key="1">
    <citation type="submission" date="2013-12" db="EMBL/GenBank/DDBJ databases">
        <authorList>
            <consortium name="DOE Joint Genome Institute"/>
            <person name="Eisen J."/>
            <person name="Huntemann M."/>
            <person name="Han J."/>
            <person name="Chen A."/>
            <person name="Kyrpides N."/>
            <person name="Mavromatis K."/>
            <person name="Markowitz V."/>
            <person name="Palaniappan K."/>
            <person name="Ivanova N."/>
            <person name="Schaumberg A."/>
            <person name="Pati A."/>
            <person name="Liolios K."/>
            <person name="Nordberg H.P."/>
            <person name="Cantor M.N."/>
            <person name="Hua S.X."/>
            <person name="Woyke T."/>
        </authorList>
    </citation>
    <scope>NUCLEOTIDE SEQUENCE [LARGE SCALE GENOMIC DNA]</scope>
    <source>
        <strain evidence="6">DSM 19437</strain>
    </source>
</reference>
<keyword evidence="4" id="KW-0812">Transmembrane</keyword>
<comment type="similarity">
    <text evidence="1">Belongs to the glycosyltransferase 2 family.</text>
</comment>
<evidence type="ECO:0000256" key="1">
    <source>
        <dbReference type="ARBA" id="ARBA00006739"/>
    </source>
</evidence>
<feature type="transmembrane region" description="Helical" evidence="4">
    <location>
        <begin position="320"/>
        <end position="342"/>
    </location>
</feature>
<dbReference type="STRING" id="929713.NIASO_01010"/>
<evidence type="ECO:0000256" key="4">
    <source>
        <dbReference type="SAM" id="Phobius"/>
    </source>
</evidence>
<dbReference type="AlphaFoldDB" id="W0EYL2"/>
<dbReference type="PANTHER" id="PTHR43630">
    <property type="entry name" value="POLY-BETA-1,6-N-ACETYL-D-GLUCOSAMINE SYNTHASE"/>
    <property type="match status" value="1"/>
</dbReference>
<keyword evidence="6" id="KW-1185">Reference proteome</keyword>
<dbReference type="eggNOG" id="COG1215">
    <property type="taxonomic scope" value="Bacteria"/>
</dbReference>
<keyword evidence="4" id="KW-0472">Membrane</keyword>
<keyword evidence="4" id="KW-1133">Transmembrane helix</keyword>
<protein>
    <recommendedName>
        <fullName evidence="7">Glycosyl transferase family 2</fullName>
    </recommendedName>
</protein>
<organism evidence="5 6">
    <name type="scientific">Niabella soli DSM 19437</name>
    <dbReference type="NCBI Taxonomy" id="929713"/>
    <lineage>
        <taxon>Bacteria</taxon>
        <taxon>Pseudomonadati</taxon>
        <taxon>Bacteroidota</taxon>
        <taxon>Chitinophagia</taxon>
        <taxon>Chitinophagales</taxon>
        <taxon>Chitinophagaceae</taxon>
        <taxon>Niabella</taxon>
    </lineage>
</organism>
<gene>
    <name evidence="5" type="ORF">NIASO_01010</name>
</gene>
<evidence type="ECO:0000256" key="3">
    <source>
        <dbReference type="ARBA" id="ARBA00022679"/>
    </source>
</evidence>
<dbReference type="PANTHER" id="PTHR43630:SF1">
    <property type="entry name" value="POLY-BETA-1,6-N-ACETYL-D-GLUCOSAMINE SYNTHASE"/>
    <property type="match status" value="1"/>
</dbReference>
<dbReference type="KEGG" id="nso:NIASO_01010"/>
<dbReference type="Proteomes" id="UP000003586">
    <property type="component" value="Chromosome"/>
</dbReference>
<dbReference type="InterPro" id="IPR029044">
    <property type="entry name" value="Nucleotide-diphossugar_trans"/>
</dbReference>
<keyword evidence="2" id="KW-0328">Glycosyltransferase</keyword>
<proteinExistence type="inferred from homology"/>
<dbReference type="Gene3D" id="3.90.550.10">
    <property type="entry name" value="Spore Coat Polysaccharide Biosynthesis Protein SpsA, Chain A"/>
    <property type="match status" value="1"/>
</dbReference>
<dbReference type="GO" id="GO:0016757">
    <property type="term" value="F:glycosyltransferase activity"/>
    <property type="evidence" value="ECO:0007669"/>
    <property type="project" value="UniProtKB-KW"/>
</dbReference>
<feature type="transmembrane region" description="Helical" evidence="4">
    <location>
        <begin position="6"/>
        <end position="26"/>
    </location>
</feature>
<evidence type="ECO:0000256" key="2">
    <source>
        <dbReference type="ARBA" id="ARBA00022676"/>
    </source>
</evidence>
<dbReference type="SUPFAM" id="SSF53448">
    <property type="entry name" value="Nucleotide-diphospho-sugar transferases"/>
    <property type="match status" value="1"/>
</dbReference>
<dbReference type="HOGENOM" id="CLU_023978_5_1_10"/>
<dbReference type="Pfam" id="PF13641">
    <property type="entry name" value="Glyco_tranf_2_3"/>
    <property type="match status" value="1"/>
</dbReference>
<evidence type="ECO:0000313" key="6">
    <source>
        <dbReference type="Proteomes" id="UP000003586"/>
    </source>
</evidence>
<accession>W0EYL2</accession>